<dbReference type="Pfam" id="PF01849">
    <property type="entry name" value="NAC"/>
    <property type="match status" value="1"/>
</dbReference>
<dbReference type="AlphaFoldDB" id="A0A146KRM4"/>
<feature type="domain" description="NAC-A/B" evidence="4">
    <location>
        <begin position="33"/>
        <end position="98"/>
    </location>
</feature>
<reference evidence="5" key="1">
    <citation type="journal article" date="2016" name="Gigascience">
        <title>De novo construction of an expanded transcriptome assembly for the western tarnished plant bug, Lygus hesperus.</title>
        <authorList>
            <person name="Tassone E.E."/>
            <person name="Geib S.M."/>
            <person name="Hall B."/>
            <person name="Fabrick J.A."/>
            <person name="Brent C.S."/>
            <person name="Hull J.J."/>
        </authorList>
    </citation>
    <scope>NUCLEOTIDE SEQUENCE</scope>
</reference>
<comment type="similarity">
    <text evidence="1 2">Belongs to the NAC-beta family.</text>
</comment>
<protein>
    <recommendedName>
        <fullName evidence="2">Transcription factor BTF3</fullName>
    </recommendedName>
</protein>
<accession>A0A146KRM4</accession>
<dbReference type="FunFam" id="2.20.70.30:FF:000001">
    <property type="entry name" value="Transcription factor BTF3 homolog"/>
    <property type="match status" value="1"/>
</dbReference>
<feature type="region of interest" description="Disordered" evidence="3">
    <location>
        <begin position="16"/>
        <end position="36"/>
    </location>
</feature>
<evidence type="ECO:0000313" key="5">
    <source>
        <dbReference type="EMBL" id="JAP99153.1"/>
    </source>
</evidence>
<dbReference type="InterPro" id="IPR002715">
    <property type="entry name" value="Nas_poly-pep-assoc_cplx_dom"/>
</dbReference>
<name>A0A146KRM4_LYGHE</name>
<dbReference type="SMART" id="SM01407">
    <property type="entry name" value="NAC"/>
    <property type="match status" value="1"/>
</dbReference>
<dbReference type="PROSITE" id="PS51151">
    <property type="entry name" value="NAC_AB"/>
    <property type="match status" value="1"/>
</dbReference>
<dbReference type="Gene3D" id="2.20.70.30">
    <property type="entry name" value="Nascent polypeptide-associated complex domain"/>
    <property type="match status" value="1"/>
</dbReference>
<organism evidence="5">
    <name type="scientific">Lygus hesperus</name>
    <name type="common">Western plant bug</name>
    <dbReference type="NCBI Taxonomy" id="30085"/>
    <lineage>
        <taxon>Eukaryota</taxon>
        <taxon>Metazoa</taxon>
        <taxon>Ecdysozoa</taxon>
        <taxon>Arthropoda</taxon>
        <taxon>Hexapoda</taxon>
        <taxon>Insecta</taxon>
        <taxon>Pterygota</taxon>
        <taxon>Neoptera</taxon>
        <taxon>Paraneoptera</taxon>
        <taxon>Hemiptera</taxon>
        <taxon>Heteroptera</taxon>
        <taxon>Panheteroptera</taxon>
        <taxon>Cimicomorpha</taxon>
        <taxon>Miridae</taxon>
        <taxon>Mirini</taxon>
        <taxon>Lygus</taxon>
    </lineage>
</organism>
<evidence type="ECO:0000256" key="1">
    <source>
        <dbReference type="ARBA" id="ARBA00005296"/>
    </source>
</evidence>
<sequence>MNTEKLKKLQAQVRIGGKGTPRRKKKVVHSTQATDDKKLQSSLKKLAVNTIPGIEEVNMIKDDGTVIHFNNPKAQASLAANTFAITGHGESKQITEMLPGILSQLGPEGLNQLKRLASTVANAGVGKIVPEDEEDVPDLVENFDEASKAEVGKKKDEAKVKDTKDKKEN</sequence>
<dbReference type="EMBL" id="GDHC01019475">
    <property type="protein sequence ID" value="JAP99153.1"/>
    <property type="molecule type" value="Transcribed_RNA"/>
</dbReference>
<gene>
    <name evidence="5" type="primary">btf3l4</name>
    <name evidence="5" type="ORF">g.12877</name>
</gene>
<evidence type="ECO:0000256" key="2">
    <source>
        <dbReference type="RuleBase" id="RU361272"/>
    </source>
</evidence>
<dbReference type="InterPro" id="IPR038187">
    <property type="entry name" value="NAC_A/B_dom_sf"/>
</dbReference>
<dbReference type="PANTHER" id="PTHR10351">
    <property type="entry name" value="TRANSCRIPTION FACTOR BTF3 FAMILY MEMBER"/>
    <property type="match status" value="1"/>
</dbReference>
<feature type="region of interest" description="Disordered" evidence="3">
    <location>
        <begin position="147"/>
        <end position="169"/>
    </location>
</feature>
<proteinExistence type="inferred from homology"/>
<dbReference type="CDD" id="cd22055">
    <property type="entry name" value="NAC_BTF3"/>
    <property type="match status" value="1"/>
</dbReference>
<dbReference type="InterPro" id="IPR039370">
    <property type="entry name" value="BTF3"/>
</dbReference>
<evidence type="ECO:0000259" key="4">
    <source>
        <dbReference type="PROSITE" id="PS51151"/>
    </source>
</evidence>
<evidence type="ECO:0000256" key="3">
    <source>
        <dbReference type="SAM" id="MobiDB-lite"/>
    </source>
</evidence>